<keyword evidence="2" id="KW-0964">Secreted</keyword>
<dbReference type="InterPro" id="IPR012334">
    <property type="entry name" value="Pectin_lyas_fold"/>
</dbReference>
<dbReference type="Pfam" id="PF00544">
    <property type="entry name" value="Pectate_lyase_4"/>
    <property type="match status" value="1"/>
</dbReference>
<gene>
    <name evidence="5" type="ORF">E7101_10775</name>
</gene>
<dbReference type="PROSITE" id="PS51257">
    <property type="entry name" value="PROKAR_LIPOPROTEIN"/>
    <property type="match status" value="1"/>
</dbReference>
<dbReference type="SUPFAM" id="SSF51126">
    <property type="entry name" value="Pectin lyase-like"/>
    <property type="match status" value="1"/>
</dbReference>
<dbReference type="GO" id="GO:0030570">
    <property type="term" value="F:pectate lyase activity"/>
    <property type="evidence" value="ECO:0007669"/>
    <property type="project" value="InterPro"/>
</dbReference>
<comment type="subcellular location">
    <subcellularLocation>
        <location evidence="2">Secreted</location>
    </subcellularLocation>
</comment>
<evidence type="ECO:0000313" key="6">
    <source>
        <dbReference type="Proteomes" id="UP000806522"/>
    </source>
</evidence>
<evidence type="ECO:0000313" key="5">
    <source>
        <dbReference type="EMBL" id="MBE6271417.1"/>
    </source>
</evidence>
<feature type="chain" id="PRO_5039719564" description="Pectate lyase domain-containing protein" evidence="3">
    <location>
        <begin position="27"/>
        <end position="423"/>
    </location>
</feature>
<keyword evidence="2" id="KW-0119">Carbohydrate metabolism</keyword>
<dbReference type="Proteomes" id="UP000806522">
    <property type="component" value="Unassembled WGS sequence"/>
</dbReference>
<evidence type="ECO:0000259" key="4">
    <source>
        <dbReference type="SMART" id="SM00656"/>
    </source>
</evidence>
<dbReference type="PANTHER" id="PTHR31683:SF18">
    <property type="entry name" value="PECTATE LYASE 21-RELATED"/>
    <property type="match status" value="1"/>
</dbReference>
<proteinExistence type="inferred from homology"/>
<dbReference type="EMBL" id="SUYC01000012">
    <property type="protein sequence ID" value="MBE6271417.1"/>
    <property type="molecule type" value="Genomic_DNA"/>
</dbReference>
<dbReference type="GO" id="GO:0000272">
    <property type="term" value="P:polysaccharide catabolic process"/>
    <property type="evidence" value="ECO:0007669"/>
    <property type="project" value="UniProtKB-KW"/>
</dbReference>
<name>A0A9D5P2R5_XYLRU</name>
<dbReference type="Gene3D" id="2.160.20.10">
    <property type="entry name" value="Single-stranded right-handed beta-helix, Pectin lyase-like"/>
    <property type="match status" value="1"/>
</dbReference>
<keyword evidence="2" id="KW-0624">Polysaccharide degradation</keyword>
<organism evidence="5 6">
    <name type="scientific">Xylanibacter ruminicola</name>
    <name type="common">Prevotella ruminicola</name>
    <dbReference type="NCBI Taxonomy" id="839"/>
    <lineage>
        <taxon>Bacteria</taxon>
        <taxon>Pseudomonadati</taxon>
        <taxon>Bacteroidota</taxon>
        <taxon>Bacteroidia</taxon>
        <taxon>Bacteroidales</taxon>
        <taxon>Prevotellaceae</taxon>
        <taxon>Xylanibacter</taxon>
    </lineage>
</organism>
<accession>A0A9D5P2R5</accession>
<dbReference type="AlphaFoldDB" id="A0A9D5P2R5"/>
<feature type="signal peptide" evidence="3">
    <location>
        <begin position="1"/>
        <end position="26"/>
    </location>
</feature>
<evidence type="ECO:0000256" key="2">
    <source>
        <dbReference type="RuleBase" id="RU361173"/>
    </source>
</evidence>
<protein>
    <recommendedName>
        <fullName evidence="4">Pectate lyase domain-containing protein</fullName>
    </recommendedName>
</protein>
<sequence length="423" mass="45813">MRKKLFKMLICCMAANVLIACSSASGDVSDSTIDEPTENEEQNQQDLPFGFCALSSRTDATQTYHITGGGYYSYPVPESATGVVVLTSDGGDMKAAIESAIKNSKNKVIIFDGSNGDFIVSSTIKVTVSGKTLLGINNARLCTQWALTDEMKKALNEAGVPSMSTSDGGGVLVNGTEVKEQAEYNTRKILIEMTGDISENYRQAGIFTLNNCQNIIVRNLKFVGPGSVDVGGTDLLSCTGTKNCWVDHCEFTDGLDDNFDITKSSDFHTVSWCTFSYTNRSYMHQNSNLIGSSDSEATGFLNTTFAFNWWGVGCQGRMPMARVGKIHMLNNYFSSTTAYNGINPRKNSEFLIEGNYFDKGVAKYYSQNDAVAVTWAADNYIAEATSIPSSVGSTVSVPYQYSVVPASQVPTMVKQGAGATLFR</sequence>
<comment type="caution">
    <text evidence="5">The sequence shown here is derived from an EMBL/GenBank/DDBJ whole genome shotgun (WGS) entry which is preliminary data.</text>
</comment>
<reference evidence="5" key="1">
    <citation type="submission" date="2019-04" db="EMBL/GenBank/DDBJ databases">
        <title>Evolution of Biomass-Degrading Anaerobic Consortia Revealed by Metagenomics.</title>
        <authorList>
            <person name="Peng X."/>
        </authorList>
    </citation>
    <scope>NUCLEOTIDE SEQUENCE</scope>
    <source>
        <strain evidence="5">SIG140</strain>
    </source>
</reference>
<feature type="domain" description="Pectate lyase" evidence="4">
    <location>
        <begin position="150"/>
        <end position="363"/>
    </location>
</feature>
<dbReference type="SMART" id="SM00656">
    <property type="entry name" value="Amb_all"/>
    <property type="match status" value="1"/>
</dbReference>
<dbReference type="InterPro" id="IPR002022">
    <property type="entry name" value="Pec_lyase"/>
</dbReference>
<dbReference type="InterPro" id="IPR011050">
    <property type="entry name" value="Pectin_lyase_fold/virulence"/>
</dbReference>
<comment type="similarity">
    <text evidence="2">Belongs to the polysaccharide lyase 1 family.</text>
</comment>
<keyword evidence="1 2" id="KW-0456">Lyase</keyword>
<evidence type="ECO:0000256" key="3">
    <source>
        <dbReference type="SAM" id="SignalP"/>
    </source>
</evidence>
<dbReference type="GO" id="GO:0005576">
    <property type="term" value="C:extracellular region"/>
    <property type="evidence" value="ECO:0007669"/>
    <property type="project" value="UniProtKB-SubCell"/>
</dbReference>
<evidence type="ECO:0000256" key="1">
    <source>
        <dbReference type="ARBA" id="ARBA00023239"/>
    </source>
</evidence>
<dbReference type="PANTHER" id="PTHR31683">
    <property type="entry name" value="PECTATE LYASE 18-RELATED"/>
    <property type="match status" value="1"/>
</dbReference>
<dbReference type="InterPro" id="IPR045032">
    <property type="entry name" value="PEL"/>
</dbReference>
<keyword evidence="3" id="KW-0732">Signal</keyword>